<evidence type="ECO:0000313" key="4">
    <source>
        <dbReference type="EMBL" id="ABV33750.1"/>
    </source>
</evidence>
<dbReference type="HOGENOM" id="CLU_028807_0_0_0"/>
<protein>
    <recommendedName>
        <fullName evidence="3">MobA-like NTP transferase domain-containing protein</fullName>
    </recommendedName>
</protein>
<accession>A8F6G6</accession>
<dbReference type="RefSeq" id="WP_012003231.1">
    <property type="nucleotide sequence ID" value="NC_009828.1"/>
</dbReference>
<dbReference type="Proteomes" id="UP000002016">
    <property type="component" value="Chromosome"/>
</dbReference>
<evidence type="ECO:0000256" key="2">
    <source>
        <dbReference type="ARBA" id="ARBA00022695"/>
    </source>
</evidence>
<evidence type="ECO:0000259" key="3">
    <source>
        <dbReference type="Pfam" id="PF12804"/>
    </source>
</evidence>
<reference evidence="4 5" key="1">
    <citation type="submission" date="2007-08" db="EMBL/GenBank/DDBJ databases">
        <title>Complete sequence of Thermotoga lettingae TMO.</title>
        <authorList>
            <consortium name="US DOE Joint Genome Institute"/>
            <person name="Copeland A."/>
            <person name="Lucas S."/>
            <person name="Lapidus A."/>
            <person name="Barry K."/>
            <person name="Glavina del Rio T."/>
            <person name="Dalin E."/>
            <person name="Tice H."/>
            <person name="Pitluck S."/>
            <person name="Foster B."/>
            <person name="Bruce D."/>
            <person name="Schmutz J."/>
            <person name="Larimer F."/>
            <person name="Land M."/>
            <person name="Hauser L."/>
            <person name="Kyrpides N."/>
            <person name="Mikhailova N."/>
            <person name="Nelson K."/>
            <person name="Gogarten J.P."/>
            <person name="Noll K."/>
            <person name="Richardson P."/>
        </authorList>
    </citation>
    <scope>NUCLEOTIDE SEQUENCE [LARGE SCALE GENOMIC DNA]</scope>
    <source>
        <strain evidence="5">ATCC BAA-301 / DSM 14385 / NBRC 107922 / TMO</strain>
    </source>
</reference>
<evidence type="ECO:0000313" key="5">
    <source>
        <dbReference type="Proteomes" id="UP000002016"/>
    </source>
</evidence>
<dbReference type="SUPFAM" id="SSF53448">
    <property type="entry name" value="Nucleotide-diphospho-sugar transferases"/>
    <property type="match status" value="1"/>
</dbReference>
<dbReference type="KEGG" id="tle:Tlet_1185"/>
<keyword evidence="1" id="KW-0808">Transferase</keyword>
<dbReference type="Gene3D" id="3.90.1200.10">
    <property type="match status" value="1"/>
</dbReference>
<organism evidence="4 5">
    <name type="scientific">Pseudothermotoga lettingae (strain ATCC BAA-301 / DSM 14385 / NBRC 107922 / TMO)</name>
    <name type="common">Thermotoga lettingae</name>
    <dbReference type="NCBI Taxonomy" id="416591"/>
    <lineage>
        <taxon>Bacteria</taxon>
        <taxon>Thermotogati</taxon>
        <taxon>Thermotogota</taxon>
        <taxon>Thermotogae</taxon>
        <taxon>Thermotogales</taxon>
        <taxon>Thermotogaceae</taxon>
        <taxon>Pseudothermotoga</taxon>
    </lineage>
</organism>
<reference evidence="4 5" key="2">
    <citation type="journal article" date="2009" name="Proc. Natl. Acad. Sci. U.S.A.">
        <title>On the chimeric nature, thermophilic origin, and phylogenetic placement of the Thermotogales.</title>
        <authorList>
            <person name="Zhaxybayeva O."/>
            <person name="Swithers K.S."/>
            <person name="Lapierre P."/>
            <person name="Fournier G.P."/>
            <person name="Bickhart D.M."/>
            <person name="DeBoy R.T."/>
            <person name="Nelson K.E."/>
            <person name="Nesbo C.L."/>
            <person name="Doolittle W.F."/>
            <person name="Gogarten J.P."/>
            <person name="Noll K.M."/>
        </authorList>
    </citation>
    <scope>NUCLEOTIDE SEQUENCE [LARGE SCALE GENOMIC DNA]</scope>
    <source>
        <strain evidence="5">ATCC BAA-301 / DSM 14385 / NBRC 107922 / TMO</strain>
    </source>
</reference>
<dbReference type="PANTHER" id="PTHR43584:SF8">
    <property type="entry name" value="N-ACETYLMURAMATE ALPHA-1-PHOSPHATE URIDYLYLTRANSFERASE"/>
    <property type="match status" value="1"/>
</dbReference>
<dbReference type="GO" id="GO:0016779">
    <property type="term" value="F:nucleotidyltransferase activity"/>
    <property type="evidence" value="ECO:0007669"/>
    <property type="project" value="UniProtKB-KW"/>
</dbReference>
<dbReference type="InterPro" id="IPR050065">
    <property type="entry name" value="GlmU-like"/>
</dbReference>
<dbReference type="InterPro" id="IPR011009">
    <property type="entry name" value="Kinase-like_dom_sf"/>
</dbReference>
<evidence type="ECO:0000256" key="1">
    <source>
        <dbReference type="ARBA" id="ARBA00022679"/>
    </source>
</evidence>
<dbReference type="AlphaFoldDB" id="A8F6G6"/>
<dbReference type="InterPro" id="IPR025877">
    <property type="entry name" value="MobA-like_NTP_Trfase"/>
</dbReference>
<keyword evidence="5" id="KW-1185">Reference proteome</keyword>
<dbReference type="Pfam" id="PF12804">
    <property type="entry name" value="NTP_transf_3"/>
    <property type="match status" value="1"/>
</dbReference>
<dbReference type="PANTHER" id="PTHR43584">
    <property type="entry name" value="NUCLEOTIDYL TRANSFERASE"/>
    <property type="match status" value="1"/>
</dbReference>
<proteinExistence type="predicted"/>
<dbReference type="Gene3D" id="3.90.550.10">
    <property type="entry name" value="Spore Coat Polysaccharide Biosynthesis Protein SpsA, Chain A"/>
    <property type="match status" value="1"/>
</dbReference>
<gene>
    <name evidence="4" type="ordered locus">Tlet_1185</name>
</gene>
<keyword evidence="2" id="KW-0548">Nucleotidyltransferase</keyword>
<dbReference type="eggNOG" id="COG1208">
    <property type="taxonomic scope" value="Bacteria"/>
</dbReference>
<dbReference type="InterPro" id="IPR029044">
    <property type="entry name" value="Nucleotide-diphossugar_trans"/>
</dbReference>
<feature type="domain" description="MobA-like NTP transferase" evidence="3">
    <location>
        <begin position="6"/>
        <end position="109"/>
    </location>
</feature>
<dbReference type="EMBL" id="CP000812">
    <property type="protein sequence ID" value="ABV33750.1"/>
    <property type="molecule type" value="Genomic_DNA"/>
</dbReference>
<dbReference type="SUPFAM" id="SSF56112">
    <property type="entry name" value="Protein kinase-like (PK-like)"/>
    <property type="match status" value="1"/>
</dbReference>
<dbReference type="STRING" id="416591.Tlet_1185"/>
<sequence length="497" mass="57941">MKPKYVIIQAGGKGTRMGKYTYNKPKALLSVNGLPLIFRIFKSFENAFFIIIADYKHDVLQKYLLTYATNIKYTIVKSDSFGTCSGITEALTYILPNTSFIVTWSDLYFGDEFKYDFETDKNYVGISRTFECRWSFKNGTFVEEPSSENGVAGFFVFSNKNLISDVPNEGEFVRYLSTKNIPFEKFDLVGVEEYGTVEKYEKLFSKAVSRPFNIVVLKDNYVEKRPIGKKGEELALKERAWYKFVNEKGYENIPKVLTLEPLRLERIIGKHPFEMEADPKIVEKIVEALNKLHEIDNPIPSDKLSLDKEYFVKTFERLFQVRNLIPHADKESIIINGMNCPNPFYYEDKIFSSLKEHYPSEFKVIHGDPTFSNTLIDDKGKIFFIDPRGYFGFTDIYGDEDYDFAKLHYSVVGNYDKFNRKRFTLKIYEGEVELEIELSGYDKYEDSFFELIGHNKREKIKLLHAIIWLSLTTYAWDDFDMVCGAFYNGTLKLREVL</sequence>
<name>A8F6G6_PSELT</name>
<dbReference type="OrthoDB" id="9814110at2"/>